<accession>A0AAE0BA06</accession>
<name>A0AAE0BA06_9ROSI</name>
<dbReference type="Proteomes" id="UP001281410">
    <property type="component" value="Unassembled WGS sequence"/>
</dbReference>
<gene>
    <name evidence="1" type="ORF">Dsin_003710</name>
</gene>
<proteinExistence type="predicted"/>
<protein>
    <submittedName>
        <fullName evidence="1">Uncharacterized protein</fullName>
    </submittedName>
</protein>
<evidence type="ECO:0000313" key="2">
    <source>
        <dbReference type="Proteomes" id="UP001281410"/>
    </source>
</evidence>
<dbReference type="AlphaFoldDB" id="A0AAE0BA06"/>
<dbReference type="EMBL" id="JANJYJ010000001">
    <property type="protein sequence ID" value="KAK3231829.1"/>
    <property type="molecule type" value="Genomic_DNA"/>
</dbReference>
<organism evidence="1 2">
    <name type="scientific">Dipteronia sinensis</name>
    <dbReference type="NCBI Taxonomy" id="43782"/>
    <lineage>
        <taxon>Eukaryota</taxon>
        <taxon>Viridiplantae</taxon>
        <taxon>Streptophyta</taxon>
        <taxon>Embryophyta</taxon>
        <taxon>Tracheophyta</taxon>
        <taxon>Spermatophyta</taxon>
        <taxon>Magnoliopsida</taxon>
        <taxon>eudicotyledons</taxon>
        <taxon>Gunneridae</taxon>
        <taxon>Pentapetalae</taxon>
        <taxon>rosids</taxon>
        <taxon>malvids</taxon>
        <taxon>Sapindales</taxon>
        <taxon>Sapindaceae</taxon>
        <taxon>Hippocastanoideae</taxon>
        <taxon>Acereae</taxon>
        <taxon>Dipteronia</taxon>
    </lineage>
</organism>
<reference evidence="1" key="1">
    <citation type="journal article" date="2023" name="Plant J.">
        <title>Genome sequences and population genomics provide insights into the demographic history, inbreeding, and mutation load of two 'living fossil' tree species of Dipteronia.</title>
        <authorList>
            <person name="Feng Y."/>
            <person name="Comes H.P."/>
            <person name="Chen J."/>
            <person name="Zhu S."/>
            <person name="Lu R."/>
            <person name="Zhang X."/>
            <person name="Li P."/>
            <person name="Qiu J."/>
            <person name="Olsen K.M."/>
            <person name="Qiu Y."/>
        </authorList>
    </citation>
    <scope>NUCLEOTIDE SEQUENCE</scope>
    <source>
        <strain evidence="1">NBL</strain>
    </source>
</reference>
<evidence type="ECO:0000313" key="1">
    <source>
        <dbReference type="EMBL" id="KAK3231829.1"/>
    </source>
</evidence>
<sequence>MHVVGSKGYKAKSPYQEFDRLGGGGSSDSVSKEEFHYHQGDWRTVCKSKSCSGLGIGRMGDKNNSLLAKWVWRFRMETDSLWRRVICARYRIPNSDLTWDWKAGSCASPFIKTIASLFVEGTPSCRILKEGLRVVIGKSKRAKFWEATIGESSFLKEMCPRIYALAVQKHGVVNDFGRWLESRWIWEVPLRRPVFDWENDQWGVFKSLLDYMVMRESVSDALALTFCSDGCFTVRSFHKRLEDSSTNSAFDFNLIWQGVCPPK</sequence>
<comment type="caution">
    <text evidence="1">The sequence shown here is derived from an EMBL/GenBank/DDBJ whole genome shotgun (WGS) entry which is preliminary data.</text>
</comment>
<keyword evidence="2" id="KW-1185">Reference proteome</keyword>